<dbReference type="PANTHER" id="PTHR13634">
    <property type="entry name" value="RIBOSOME BIOGENESIS PROTEIN BRIX"/>
    <property type="match status" value="1"/>
</dbReference>
<keyword evidence="5" id="KW-0690">Ribosome biogenesis</keyword>
<dbReference type="GO" id="GO:0006364">
    <property type="term" value="P:rRNA processing"/>
    <property type="evidence" value="ECO:0007669"/>
    <property type="project" value="InterPro"/>
</dbReference>
<dbReference type="GO" id="GO:0019843">
    <property type="term" value="F:rRNA binding"/>
    <property type="evidence" value="ECO:0007669"/>
    <property type="project" value="InterPro"/>
</dbReference>
<accession>A0A8J4WGM9</accession>
<evidence type="ECO:0000256" key="3">
    <source>
        <dbReference type="ARBA" id="ARBA00006369"/>
    </source>
</evidence>
<reference evidence="8" key="1">
    <citation type="submission" date="2019-05" db="EMBL/GenBank/DDBJ databases">
        <title>Annotation for the trematode Paragonimus heterotremus.</title>
        <authorList>
            <person name="Choi Y.-J."/>
        </authorList>
    </citation>
    <scope>NUCLEOTIDE SEQUENCE</scope>
    <source>
        <strain evidence="8">LC</strain>
    </source>
</reference>
<dbReference type="SUPFAM" id="SSF52954">
    <property type="entry name" value="Class II aaRS ABD-related"/>
    <property type="match status" value="1"/>
</dbReference>
<dbReference type="InterPro" id="IPR007109">
    <property type="entry name" value="Brix"/>
</dbReference>
<evidence type="ECO:0000256" key="1">
    <source>
        <dbReference type="ARBA" id="ARBA00003439"/>
    </source>
</evidence>
<dbReference type="Proteomes" id="UP000748531">
    <property type="component" value="Unassembled WGS sequence"/>
</dbReference>
<name>A0A8J4WGM9_9TREM</name>
<dbReference type="GO" id="GO:0005730">
    <property type="term" value="C:nucleolus"/>
    <property type="evidence" value="ECO:0007669"/>
    <property type="project" value="UniProtKB-SubCell"/>
</dbReference>
<gene>
    <name evidence="8" type="ORF">PHET_05585</name>
</gene>
<comment type="function">
    <text evidence="1">Required for biogenesis of the 60S ribosomal subunit.</text>
</comment>
<evidence type="ECO:0000259" key="7">
    <source>
        <dbReference type="PROSITE" id="PS50833"/>
    </source>
</evidence>
<evidence type="ECO:0000256" key="6">
    <source>
        <dbReference type="ARBA" id="ARBA00023242"/>
    </source>
</evidence>
<proteinExistence type="inferred from homology"/>
<protein>
    <recommendedName>
        <fullName evidence="4">Ribosome biogenesis protein BRX1 homolog</fullName>
    </recommendedName>
</protein>
<organism evidence="8 9">
    <name type="scientific">Paragonimus heterotremus</name>
    <dbReference type="NCBI Taxonomy" id="100268"/>
    <lineage>
        <taxon>Eukaryota</taxon>
        <taxon>Metazoa</taxon>
        <taxon>Spiralia</taxon>
        <taxon>Lophotrochozoa</taxon>
        <taxon>Platyhelminthes</taxon>
        <taxon>Trematoda</taxon>
        <taxon>Digenea</taxon>
        <taxon>Plagiorchiida</taxon>
        <taxon>Troglotremata</taxon>
        <taxon>Troglotrematidae</taxon>
        <taxon>Paragonimus</taxon>
    </lineage>
</organism>
<dbReference type="OrthoDB" id="1638493at2759"/>
<dbReference type="PROSITE" id="PS50833">
    <property type="entry name" value="BRIX"/>
    <property type="match status" value="1"/>
</dbReference>
<evidence type="ECO:0000256" key="5">
    <source>
        <dbReference type="ARBA" id="ARBA00022517"/>
    </source>
</evidence>
<dbReference type="PANTHER" id="PTHR13634:SF0">
    <property type="entry name" value="RIBOSOME BIOGENESIS PROTEIN BRX1 HOMOLOG"/>
    <property type="match status" value="1"/>
</dbReference>
<keyword evidence="9" id="KW-1185">Reference proteome</keyword>
<dbReference type="EMBL" id="LUCH01002902">
    <property type="protein sequence ID" value="KAF5400808.1"/>
    <property type="molecule type" value="Genomic_DNA"/>
</dbReference>
<evidence type="ECO:0000256" key="4">
    <source>
        <dbReference type="ARBA" id="ARBA00020522"/>
    </source>
</evidence>
<evidence type="ECO:0000256" key="2">
    <source>
        <dbReference type="ARBA" id="ARBA00004604"/>
    </source>
</evidence>
<dbReference type="SMART" id="SM00879">
    <property type="entry name" value="Brix"/>
    <property type="match status" value="1"/>
</dbReference>
<evidence type="ECO:0000313" key="8">
    <source>
        <dbReference type="EMBL" id="KAF5400808.1"/>
    </source>
</evidence>
<feature type="domain" description="Brix" evidence="7">
    <location>
        <begin position="54"/>
        <end position="245"/>
    </location>
</feature>
<comment type="subcellular location">
    <subcellularLocation>
        <location evidence="2">Nucleus</location>
        <location evidence="2">Nucleolus</location>
    </subcellularLocation>
</comment>
<dbReference type="Pfam" id="PF04427">
    <property type="entry name" value="Brix"/>
    <property type="match status" value="1"/>
</dbReference>
<comment type="similarity">
    <text evidence="3">Belongs to the BRX1 family.</text>
</comment>
<comment type="caution">
    <text evidence="8">The sequence shown here is derived from an EMBL/GenBank/DDBJ whole genome shotgun (WGS) entry which is preliminary data.</text>
</comment>
<dbReference type="InterPro" id="IPR026532">
    <property type="entry name" value="BRX1"/>
</dbReference>
<dbReference type="GO" id="GO:0000027">
    <property type="term" value="P:ribosomal large subunit assembly"/>
    <property type="evidence" value="ECO:0007669"/>
    <property type="project" value="TreeGrafter"/>
</dbReference>
<keyword evidence="6" id="KW-0539">Nucleus</keyword>
<sequence>MGKPLGKRLVAKKKKNTILSSSGNGTIVKKPKLLPAIRHSDQKPPRKTEWINRERVLVIASRGVSYIGRHLMKDVLTMMPHGRSDSKLDTKRDLSVLNELAEMSHTNKILFFEARKKKDLYLWLSCVPNGPSAKFLVENIHTTAELKLTGNCLKASRPVLAFDAVFDDPAQPHLRLLRELFVQTLGTPNQHPRSQAYLDKVFTFGYLNDRIWFRTYQIAEESGALVEVGPRFSLNLIRIFAGSFCGAVLYSNPKYISPNWVRHNLLLGKSDKYAARTQAKILSEERRKSRKHTYAVDELDDIFE</sequence>
<dbReference type="AlphaFoldDB" id="A0A8J4WGM9"/>
<evidence type="ECO:0000313" key="9">
    <source>
        <dbReference type="Proteomes" id="UP000748531"/>
    </source>
</evidence>